<dbReference type="PANTHER" id="PTHR31875">
    <property type="entry name" value="PROTEIN DEHYDRATION-INDUCED 19"/>
    <property type="match status" value="1"/>
</dbReference>
<keyword evidence="3" id="KW-1185">Reference proteome</keyword>
<dbReference type="OMA" id="ESKYTEP"/>
<dbReference type="InterPro" id="IPR033347">
    <property type="entry name" value="Di19"/>
</dbReference>
<protein>
    <submittedName>
        <fullName evidence="2">Protein dehydration-induced 19</fullName>
    </submittedName>
</protein>
<evidence type="ECO:0000259" key="1">
    <source>
        <dbReference type="Pfam" id="PF14571"/>
    </source>
</evidence>
<dbReference type="InterPro" id="IPR027935">
    <property type="entry name" value="Di19_C"/>
</dbReference>
<dbReference type="AlphaFoldDB" id="A0A200PWJ8"/>
<evidence type="ECO:0000313" key="3">
    <source>
        <dbReference type="Proteomes" id="UP000195402"/>
    </source>
</evidence>
<name>A0A200PWJ8_MACCD</name>
<feature type="domain" description="Di19 C-terminal" evidence="1">
    <location>
        <begin position="16"/>
        <end position="117"/>
    </location>
</feature>
<sequence length="122" mass="13615">MQRRRRIRKGGSHSTLALLRKELREGNLQSLIGNSSYVVPSSNAAPDPLLSSFVYNLPLPDEPTIIRPSTESSSMKKLSDDHVIERFAQPPAPLSDKDQEEKARRCEFVQGLLLSSILDDSL</sequence>
<dbReference type="STRING" id="56857.A0A200PWJ8"/>
<dbReference type="InParanoid" id="A0A200PWJ8"/>
<organism evidence="2 3">
    <name type="scientific">Macleaya cordata</name>
    <name type="common">Five-seeded plume-poppy</name>
    <name type="synonym">Bocconia cordata</name>
    <dbReference type="NCBI Taxonomy" id="56857"/>
    <lineage>
        <taxon>Eukaryota</taxon>
        <taxon>Viridiplantae</taxon>
        <taxon>Streptophyta</taxon>
        <taxon>Embryophyta</taxon>
        <taxon>Tracheophyta</taxon>
        <taxon>Spermatophyta</taxon>
        <taxon>Magnoliopsida</taxon>
        <taxon>Ranunculales</taxon>
        <taxon>Papaveraceae</taxon>
        <taxon>Papaveroideae</taxon>
        <taxon>Macleaya</taxon>
    </lineage>
</organism>
<dbReference type="OrthoDB" id="6270329at2759"/>
<comment type="caution">
    <text evidence="2">The sequence shown here is derived from an EMBL/GenBank/DDBJ whole genome shotgun (WGS) entry which is preliminary data.</text>
</comment>
<accession>A0A200PWJ8</accession>
<reference evidence="2 3" key="1">
    <citation type="journal article" date="2017" name="Mol. Plant">
        <title>The Genome of Medicinal Plant Macleaya cordata Provides New Insights into Benzylisoquinoline Alkaloids Metabolism.</title>
        <authorList>
            <person name="Liu X."/>
            <person name="Liu Y."/>
            <person name="Huang P."/>
            <person name="Ma Y."/>
            <person name="Qing Z."/>
            <person name="Tang Q."/>
            <person name="Cao H."/>
            <person name="Cheng P."/>
            <person name="Zheng Y."/>
            <person name="Yuan Z."/>
            <person name="Zhou Y."/>
            <person name="Liu J."/>
            <person name="Tang Z."/>
            <person name="Zhuo Y."/>
            <person name="Zhang Y."/>
            <person name="Yu L."/>
            <person name="Huang J."/>
            <person name="Yang P."/>
            <person name="Peng Q."/>
            <person name="Zhang J."/>
            <person name="Jiang W."/>
            <person name="Zhang Z."/>
            <person name="Lin K."/>
            <person name="Ro D.K."/>
            <person name="Chen X."/>
            <person name="Xiong X."/>
            <person name="Shang Y."/>
            <person name="Huang S."/>
            <person name="Zeng J."/>
        </authorList>
    </citation>
    <scope>NUCLEOTIDE SEQUENCE [LARGE SCALE GENOMIC DNA]</scope>
    <source>
        <strain evidence="3">cv. BLH2017</strain>
        <tissue evidence="2">Root</tissue>
    </source>
</reference>
<proteinExistence type="predicted"/>
<dbReference type="Pfam" id="PF14571">
    <property type="entry name" value="Di19_C"/>
    <property type="match status" value="1"/>
</dbReference>
<dbReference type="EMBL" id="MVGT01003949">
    <property type="protein sequence ID" value="OVA02587.1"/>
    <property type="molecule type" value="Genomic_DNA"/>
</dbReference>
<evidence type="ECO:0000313" key="2">
    <source>
        <dbReference type="EMBL" id="OVA02587.1"/>
    </source>
</evidence>
<gene>
    <name evidence="2" type="ORF">BVC80_9091g94</name>
</gene>
<dbReference type="PANTHER" id="PTHR31875:SF26">
    <property type="entry name" value="PROTEIN DEHYDRATION-INDUCED 19-RELATED"/>
    <property type="match status" value="1"/>
</dbReference>
<dbReference type="Proteomes" id="UP000195402">
    <property type="component" value="Unassembled WGS sequence"/>
</dbReference>